<dbReference type="Pfam" id="PF07244">
    <property type="entry name" value="POTRA"/>
    <property type="match status" value="1"/>
</dbReference>
<organism evidence="3 4">
    <name type="scientific">Pontibacter ruber</name>
    <dbReference type="NCBI Taxonomy" id="1343895"/>
    <lineage>
        <taxon>Bacteria</taxon>
        <taxon>Pseudomonadati</taxon>
        <taxon>Bacteroidota</taxon>
        <taxon>Cytophagia</taxon>
        <taxon>Cytophagales</taxon>
        <taxon>Hymenobacteraceae</taxon>
        <taxon>Pontibacter</taxon>
    </lineage>
</organism>
<accession>A0ABW5D1N3</accession>
<keyword evidence="4" id="KW-1185">Reference proteome</keyword>
<feature type="chain" id="PRO_5046873425" evidence="1">
    <location>
        <begin position="20"/>
        <end position="464"/>
    </location>
</feature>
<dbReference type="EMBL" id="JBHUIM010000004">
    <property type="protein sequence ID" value="MFD2248567.1"/>
    <property type="molecule type" value="Genomic_DNA"/>
</dbReference>
<evidence type="ECO:0000313" key="4">
    <source>
        <dbReference type="Proteomes" id="UP001597374"/>
    </source>
</evidence>
<gene>
    <name evidence="3" type="ORF">ACFSKP_20030</name>
</gene>
<sequence>MLLRVILLLLLLLPAFQEAAGAAVCPSDTVVIAEIRFQGNETTKSSVLQKELTFATGDTLVTASLVELLEENRKRLFNLRLFHNVTYTYTCQEGQVSVLYTMQERWYLYPFPIFSLADRNFNAWWDKKDYDRIDYGINLVRRNFRGRNEEVRIKLQHGFNRRVEFAYRVPYVSRSHRIGFDFGIADYRSHTIDVITRNNRQRFFEQEEGMPVKRMAVSAALVHRQNVQRQQGFRLSFHQEEVSDSVLVFNPEYFRSDVQKREFVRFELFKAINLRNNFAYPLTGSYFEVAVGQTMFLNNAGAHFTTARAKYVDYRKLSNKYYYTVGGEGQLRLSRRYAYADNVALGFRSMVRGYELYVIGGQHFGLFKQGLSRELINLKGIHLKPIKSSKFNTIPLALYLNAFTDAGYVVDQEFEENNPLTNRLLLGGGLGLHAVTFYDIVVRAEYTINREGDRGIYLSGRFPF</sequence>
<dbReference type="Gene3D" id="2.40.160.50">
    <property type="entry name" value="membrane protein fhac: a member of the omp85/tpsb transporter family"/>
    <property type="match status" value="1"/>
</dbReference>
<reference evidence="4" key="1">
    <citation type="journal article" date="2019" name="Int. J. Syst. Evol. Microbiol.">
        <title>The Global Catalogue of Microorganisms (GCM) 10K type strain sequencing project: providing services to taxonomists for standard genome sequencing and annotation.</title>
        <authorList>
            <consortium name="The Broad Institute Genomics Platform"/>
            <consortium name="The Broad Institute Genome Sequencing Center for Infectious Disease"/>
            <person name="Wu L."/>
            <person name="Ma J."/>
        </authorList>
    </citation>
    <scope>NUCLEOTIDE SEQUENCE [LARGE SCALE GENOMIC DNA]</scope>
    <source>
        <strain evidence="4">CGMCC 4.1782</strain>
    </source>
</reference>
<dbReference type="RefSeq" id="WP_250432093.1">
    <property type="nucleotide sequence ID" value="NZ_JALPRR010000005.1"/>
</dbReference>
<evidence type="ECO:0000256" key="1">
    <source>
        <dbReference type="SAM" id="SignalP"/>
    </source>
</evidence>
<feature type="signal peptide" evidence="1">
    <location>
        <begin position="1"/>
        <end position="19"/>
    </location>
</feature>
<dbReference type="Gene3D" id="3.10.20.310">
    <property type="entry name" value="membrane protein fhac"/>
    <property type="match status" value="1"/>
</dbReference>
<proteinExistence type="predicted"/>
<evidence type="ECO:0000259" key="2">
    <source>
        <dbReference type="Pfam" id="PF07244"/>
    </source>
</evidence>
<evidence type="ECO:0000313" key="3">
    <source>
        <dbReference type="EMBL" id="MFD2248567.1"/>
    </source>
</evidence>
<protein>
    <submittedName>
        <fullName evidence="3">POTRA domain-containing protein</fullName>
    </submittedName>
</protein>
<comment type="caution">
    <text evidence="3">The sequence shown here is derived from an EMBL/GenBank/DDBJ whole genome shotgun (WGS) entry which is preliminary data.</text>
</comment>
<keyword evidence="1" id="KW-0732">Signal</keyword>
<dbReference type="InterPro" id="IPR010827">
    <property type="entry name" value="BamA/TamA_POTRA"/>
</dbReference>
<dbReference type="Proteomes" id="UP001597374">
    <property type="component" value="Unassembled WGS sequence"/>
</dbReference>
<feature type="domain" description="POTRA" evidence="2">
    <location>
        <begin position="31"/>
        <end position="104"/>
    </location>
</feature>
<name>A0ABW5D1N3_9BACT</name>